<organism evidence="1">
    <name type="scientific">Chromera velia CCMP2878</name>
    <dbReference type="NCBI Taxonomy" id="1169474"/>
    <lineage>
        <taxon>Eukaryota</taxon>
        <taxon>Sar</taxon>
        <taxon>Alveolata</taxon>
        <taxon>Colpodellida</taxon>
        <taxon>Chromeraceae</taxon>
        <taxon>Chromera</taxon>
    </lineage>
</organism>
<dbReference type="EMBL" id="CDMZ01003570">
    <property type="protein sequence ID" value="CEM46849.1"/>
    <property type="molecule type" value="Genomic_DNA"/>
</dbReference>
<sequence>MKTAKKGVEIEKRETGKKGVEIEEMKAAKKGVEIEERETANLAQQGEAGRGSFVVERSRNTVVPEEQEVEVPEDVLAMVSVNVREEDYQTI</sequence>
<proteinExistence type="predicted"/>
<dbReference type="VEuPathDB" id="CryptoDB:Cvel_30584"/>
<evidence type="ECO:0000313" key="1">
    <source>
        <dbReference type="EMBL" id="CEM46849.1"/>
    </source>
</evidence>
<reference evidence="1" key="1">
    <citation type="submission" date="2014-11" db="EMBL/GenBank/DDBJ databases">
        <authorList>
            <person name="Otto D Thomas"/>
            <person name="Naeem Raeece"/>
        </authorList>
    </citation>
    <scope>NUCLEOTIDE SEQUENCE</scope>
</reference>
<dbReference type="AlphaFoldDB" id="A0A0G4HRE3"/>
<name>A0A0G4HRE3_9ALVE</name>
<protein>
    <submittedName>
        <fullName evidence="1">Uncharacterized protein</fullName>
    </submittedName>
</protein>
<accession>A0A0G4HRE3</accession>
<gene>
    <name evidence="1" type="ORF">Cvel_30584</name>
</gene>